<evidence type="ECO:0000256" key="7">
    <source>
        <dbReference type="ARBA" id="ARBA00023160"/>
    </source>
</evidence>
<dbReference type="RefSeq" id="WP_015935254.1">
    <property type="nucleotide sequence ID" value="NC_011891.1"/>
</dbReference>
<evidence type="ECO:0000256" key="1">
    <source>
        <dbReference type="ARBA" id="ARBA00006500"/>
    </source>
</evidence>
<dbReference type="InterPro" id="IPR045023">
    <property type="entry name" value="FATA/B"/>
</dbReference>
<feature type="domain" description="Acyl-ACP thioesterase N-terminal hotdog" evidence="8">
    <location>
        <begin position="3"/>
        <end position="121"/>
    </location>
</feature>
<dbReference type="GO" id="GO:0016297">
    <property type="term" value="F:fatty acyl-[ACP] hydrolase activity"/>
    <property type="evidence" value="ECO:0007669"/>
    <property type="project" value="InterPro"/>
</dbReference>
<keyword evidence="5" id="KW-0809">Transit peptide</keyword>
<evidence type="ECO:0000256" key="6">
    <source>
        <dbReference type="ARBA" id="ARBA00023098"/>
    </source>
</evidence>
<evidence type="ECO:0000256" key="5">
    <source>
        <dbReference type="ARBA" id="ARBA00022946"/>
    </source>
</evidence>
<dbReference type="PANTHER" id="PTHR31727">
    <property type="entry name" value="OLEOYL-ACYL CARRIER PROTEIN THIOESTERASE 1, CHLOROPLASTIC"/>
    <property type="match status" value="1"/>
</dbReference>
<dbReference type="AlphaFoldDB" id="B8JAP5"/>
<keyword evidence="7" id="KW-0275">Fatty acid biosynthesis</keyword>
<evidence type="ECO:0000313" key="10">
    <source>
        <dbReference type="EMBL" id="ACL67544.1"/>
    </source>
</evidence>
<keyword evidence="3" id="KW-0378">Hydrolase</keyword>
<evidence type="ECO:0000313" key="11">
    <source>
        <dbReference type="Proteomes" id="UP000007089"/>
    </source>
</evidence>
<evidence type="ECO:0000259" key="8">
    <source>
        <dbReference type="Pfam" id="PF01643"/>
    </source>
</evidence>
<dbReference type="Pfam" id="PF01643">
    <property type="entry name" value="Acyl-ACP_TE"/>
    <property type="match status" value="1"/>
</dbReference>
<reference evidence="10" key="1">
    <citation type="submission" date="2009-01" db="EMBL/GenBank/DDBJ databases">
        <title>Complete sequence of Anaeromyxobacter dehalogenans 2CP-1.</title>
        <authorList>
            <consortium name="US DOE Joint Genome Institute"/>
            <person name="Lucas S."/>
            <person name="Copeland A."/>
            <person name="Lapidus A."/>
            <person name="Glavina del Rio T."/>
            <person name="Dalin E."/>
            <person name="Tice H."/>
            <person name="Bruce D."/>
            <person name="Goodwin L."/>
            <person name="Pitluck S."/>
            <person name="Saunders E."/>
            <person name="Brettin T."/>
            <person name="Detter J.C."/>
            <person name="Han C."/>
            <person name="Larimer F."/>
            <person name="Land M."/>
            <person name="Hauser L."/>
            <person name="Kyrpides N."/>
            <person name="Ovchinnikova G."/>
            <person name="Beliaev A.S."/>
            <person name="Richardson P."/>
        </authorList>
    </citation>
    <scope>NUCLEOTIDE SEQUENCE</scope>
    <source>
        <strain evidence="10">2CP-1</strain>
    </source>
</reference>
<keyword evidence="6" id="KW-0443">Lipid metabolism</keyword>
<keyword evidence="2" id="KW-0444">Lipid biosynthesis</keyword>
<dbReference type="CDD" id="cd00586">
    <property type="entry name" value="4HBT"/>
    <property type="match status" value="2"/>
</dbReference>
<dbReference type="PANTHER" id="PTHR31727:SF6">
    <property type="entry name" value="OLEOYL-ACYL CARRIER PROTEIN THIOESTERASE 1, CHLOROPLASTIC"/>
    <property type="match status" value="1"/>
</dbReference>
<sequence length="246" mass="27542">METFKESFAVHSYEVDAFGTLAPPALTGFLMEAAGLHAGRLGVGIDALMEKGLTWVLVRQRTETPVPIRLGDVLEVETWPVGLDRLAALRDFVVRRRDGAEVARGTTQWFVLDVKTRKPVRPEAVLDARFPRELGKPIVEVAPGKLPELRTWEFQKRFHVRYQDIDLNLHVNNGSYVAWALEAIPKDVYTGSRVAALEVQYLAECHYGSAVLSRLARTGPGAFAHAIVREEDEKELARITTSWAPR</sequence>
<dbReference type="GO" id="GO:0000036">
    <property type="term" value="F:acyl carrier activity"/>
    <property type="evidence" value="ECO:0007669"/>
    <property type="project" value="TreeGrafter"/>
</dbReference>
<feature type="domain" description="Acyl-ACP thioesterase-like C-terminal" evidence="9">
    <location>
        <begin position="154"/>
        <end position="244"/>
    </location>
</feature>
<dbReference type="EMBL" id="CP001359">
    <property type="protein sequence ID" value="ACL67544.1"/>
    <property type="molecule type" value="Genomic_DNA"/>
</dbReference>
<dbReference type="InterPro" id="IPR029069">
    <property type="entry name" value="HotDog_dom_sf"/>
</dbReference>
<dbReference type="InterPro" id="IPR002864">
    <property type="entry name" value="Acyl-ACP_thioesterase_NHD"/>
</dbReference>
<dbReference type="Proteomes" id="UP000007089">
    <property type="component" value="Chromosome"/>
</dbReference>
<dbReference type="SUPFAM" id="SSF54637">
    <property type="entry name" value="Thioesterase/thiol ester dehydrase-isomerase"/>
    <property type="match status" value="2"/>
</dbReference>
<organism evidence="10 11">
    <name type="scientific">Anaeromyxobacter dehalogenans (strain ATCC BAA-258 / DSM 21875 / 2CP-1)</name>
    <dbReference type="NCBI Taxonomy" id="455488"/>
    <lineage>
        <taxon>Bacteria</taxon>
        <taxon>Pseudomonadati</taxon>
        <taxon>Myxococcota</taxon>
        <taxon>Myxococcia</taxon>
        <taxon>Myxococcales</taxon>
        <taxon>Cystobacterineae</taxon>
        <taxon>Anaeromyxobacteraceae</taxon>
        <taxon>Anaeromyxobacter</taxon>
    </lineage>
</organism>
<comment type="similarity">
    <text evidence="1">Belongs to the acyl-ACP thioesterase family.</text>
</comment>
<name>B8JAP5_ANAD2</name>
<keyword evidence="11" id="KW-1185">Reference proteome</keyword>
<evidence type="ECO:0000256" key="2">
    <source>
        <dbReference type="ARBA" id="ARBA00022516"/>
    </source>
</evidence>
<protein>
    <submittedName>
        <fullName evidence="10">Acyl-ACP thioesterase</fullName>
    </submittedName>
</protein>
<gene>
    <name evidence="10" type="ordered locus">A2cp1_4227</name>
</gene>
<keyword evidence="4" id="KW-0276">Fatty acid metabolism</keyword>
<dbReference type="Pfam" id="PF20791">
    <property type="entry name" value="Acyl-ACP_TE_C"/>
    <property type="match status" value="1"/>
</dbReference>
<dbReference type="Gene3D" id="3.10.129.10">
    <property type="entry name" value="Hotdog Thioesterase"/>
    <property type="match status" value="1"/>
</dbReference>
<dbReference type="InterPro" id="IPR049427">
    <property type="entry name" value="Acyl-ACP_TE_C"/>
</dbReference>
<proteinExistence type="inferred from homology"/>
<evidence type="ECO:0000256" key="4">
    <source>
        <dbReference type="ARBA" id="ARBA00022832"/>
    </source>
</evidence>
<dbReference type="HOGENOM" id="CLU_045466_2_0_7"/>
<accession>B8JAP5</accession>
<evidence type="ECO:0000256" key="3">
    <source>
        <dbReference type="ARBA" id="ARBA00022801"/>
    </source>
</evidence>
<evidence type="ECO:0000259" key="9">
    <source>
        <dbReference type="Pfam" id="PF20791"/>
    </source>
</evidence>
<dbReference type="KEGG" id="acp:A2cp1_4227"/>